<dbReference type="OrthoDB" id="9791535at2"/>
<dbReference type="RefSeq" id="WP_073075764.1">
    <property type="nucleotide sequence ID" value="NZ_FQXV01000001.1"/>
</dbReference>
<dbReference type="InterPro" id="IPR036280">
    <property type="entry name" value="Multihaem_cyt_sf"/>
</dbReference>
<proteinExistence type="predicted"/>
<sequence length="144" mass="15219">MDKIQEAADTLASGFNCAQSVFSAFSEDYGLPRETALKIAGGLGGGVRCGELCGAVSGGALVVGLHSGQDKPGDIQAKEQCNQETTEFVCKFREKNGSCVCRDLLGMDISVGDNRMKAKELNLFNTVCVGLIKSAVEILEDMGY</sequence>
<dbReference type="EMBL" id="FQXV01000001">
    <property type="protein sequence ID" value="SHH52844.1"/>
    <property type="molecule type" value="Genomic_DNA"/>
</dbReference>
<organism evidence="1 2">
    <name type="scientific">Sporobacter termitidis DSM 10068</name>
    <dbReference type="NCBI Taxonomy" id="1123282"/>
    <lineage>
        <taxon>Bacteria</taxon>
        <taxon>Bacillati</taxon>
        <taxon>Bacillota</taxon>
        <taxon>Clostridia</taxon>
        <taxon>Eubacteriales</taxon>
        <taxon>Oscillospiraceae</taxon>
        <taxon>Sporobacter</taxon>
    </lineage>
</organism>
<protein>
    <submittedName>
        <fullName evidence="1">C_GCAxxG_C_C family probable redox protein</fullName>
    </submittedName>
</protein>
<dbReference type="NCBIfam" id="TIGR01909">
    <property type="entry name" value="C_GCAxxG_C_C"/>
    <property type="match status" value="1"/>
</dbReference>
<keyword evidence="2" id="KW-1185">Reference proteome</keyword>
<evidence type="ECO:0000313" key="2">
    <source>
        <dbReference type="Proteomes" id="UP000183995"/>
    </source>
</evidence>
<dbReference type="Proteomes" id="UP000183995">
    <property type="component" value="Unassembled WGS sequence"/>
</dbReference>
<accession>A0A1M5TQ54</accession>
<dbReference type="SUPFAM" id="SSF48695">
    <property type="entry name" value="Multiheme cytochromes"/>
    <property type="match status" value="1"/>
</dbReference>
<dbReference type="AlphaFoldDB" id="A0A1M5TQ54"/>
<evidence type="ECO:0000313" key="1">
    <source>
        <dbReference type="EMBL" id="SHH52844.1"/>
    </source>
</evidence>
<dbReference type="Pfam" id="PF09719">
    <property type="entry name" value="C_GCAxxG_C_C"/>
    <property type="match status" value="1"/>
</dbReference>
<name>A0A1M5TQ54_9FIRM</name>
<gene>
    <name evidence="1" type="ORF">SAMN02745823_00187</name>
</gene>
<reference evidence="1 2" key="1">
    <citation type="submission" date="2016-11" db="EMBL/GenBank/DDBJ databases">
        <authorList>
            <person name="Jaros S."/>
            <person name="Januszkiewicz K."/>
            <person name="Wedrychowicz H."/>
        </authorList>
    </citation>
    <scope>NUCLEOTIDE SEQUENCE [LARGE SCALE GENOMIC DNA]</scope>
    <source>
        <strain evidence="1 2">DSM 10068</strain>
    </source>
</reference>
<dbReference type="STRING" id="1123282.SAMN02745823_00187"/>
<dbReference type="InterPro" id="IPR010181">
    <property type="entry name" value="CGCAxxGCC_motif"/>
</dbReference>